<feature type="compositionally biased region" description="Basic and acidic residues" evidence="1">
    <location>
        <begin position="127"/>
        <end position="151"/>
    </location>
</feature>
<feature type="region of interest" description="Disordered" evidence="1">
    <location>
        <begin position="104"/>
        <end position="313"/>
    </location>
</feature>
<feature type="compositionally biased region" description="Basic and acidic residues" evidence="1">
    <location>
        <begin position="255"/>
        <end position="282"/>
    </location>
</feature>
<feature type="compositionally biased region" description="Polar residues" evidence="1">
    <location>
        <begin position="199"/>
        <end position="208"/>
    </location>
</feature>
<dbReference type="PIRSF" id="PIRSF015868">
    <property type="entry name" value="DUF874_HELPY"/>
    <property type="match status" value="1"/>
</dbReference>
<feature type="compositionally biased region" description="Polar residues" evidence="1">
    <location>
        <begin position="153"/>
        <end position="162"/>
    </location>
</feature>
<dbReference type="Pfam" id="PF05917">
    <property type="entry name" value="DUF874"/>
    <property type="match status" value="3"/>
</dbReference>
<evidence type="ECO:0000256" key="1">
    <source>
        <dbReference type="SAM" id="MobiDB-lite"/>
    </source>
</evidence>
<sequence>MPVIRVLVMLATMMMKLVKTAKEKKVFKNVGMSIMGIAFWEAIKDSIKKQIKKSNWICGNVKTADDYLKTHPNSWFNSAIGVTTITAMLMNVCFADDQSKKEVAETQKEAENARDRANKSGIELEQEQQKTEQEKQKTEQEKQKTEQEKQKTSNIETNNQIKVEQKQQKTEQEKQKTEQEKQKTEQEKQKTEQEKQKTSNIETNNQIKVEQKQQKTEQEKQKTEQEKQKTEQEKQKTEQEKQKTSNIETNNQIKVEQEQQKTEQEKQKTEQEKQKTEQEKQKTSNIETNNQIKVEQEQQKTEQEKQKTNNTQKDLVKYAEQNCQENHNQFFIKKLGIKGGIAIEVEAECKTPKPAKTNQTPIQPKHLPNSKQPHSQRGSKAQEFIAYLQKELEFLPYSQKAIAKQVNFYKPSSIAYLELDPRDFKVTEEWQKENLKIRSKAQAKMLEMRDLKPDPQAHLPTSQSLLFVQKIFADVNKEIEAVANTEKKAEKAGYGYSKRM</sequence>
<reference evidence="2 3" key="1">
    <citation type="submission" date="2018-01" db="EMBL/GenBank/DDBJ databases">
        <authorList>
            <person name="Morgan R.D."/>
        </authorList>
    </citation>
    <scope>NUCLEOTIDE SEQUENCE [LARGE SCALE GENOMIC DNA]</scope>
    <source>
        <strain evidence="2 3">26695-dRdM2</strain>
    </source>
</reference>
<accession>A0AAN1JXT3</accession>
<protein>
    <recommendedName>
        <fullName evidence="4">DUF874 family protein</fullName>
    </recommendedName>
</protein>
<feature type="region of interest" description="Disordered" evidence="1">
    <location>
        <begin position="352"/>
        <end position="377"/>
    </location>
</feature>
<dbReference type="InterPro" id="IPR008592">
    <property type="entry name" value="DUF874"/>
</dbReference>
<reference evidence="2 3" key="2">
    <citation type="submission" date="2018-02" db="EMBL/GenBank/DDBJ databases">
        <title>N4-cytosine DNA methylation regulates transcription and pathogenesis in Helicobacter pylori.</title>
        <authorList>
            <person name="Kumar S."/>
            <person name="Karmakar B.C."/>
            <person name="Nagarajan D."/>
            <person name="Mukhopadhyay A.K."/>
            <person name="Rao D.N."/>
        </authorList>
    </citation>
    <scope>NUCLEOTIDE SEQUENCE [LARGE SCALE GENOMIC DNA]</scope>
    <source>
        <strain evidence="2 3">26695-dRdM2</strain>
    </source>
</reference>
<feature type="compositionally biased region" description="Basic and acidic residues" evidence="1">
    <location>
        <begin position="209"/>
        <end position="243"/>
    </location>
</feature>
<dbReference type="RefSeq" id="WP_103414803.1">
    <property type="nucleotide sequence ID" value="NZ_CP026325.1"/>
</dbReference>
<evidence type="ECO:0000313" key="3">
    <source>
        <dbReference type="Proteomes" id="UP000236568"/>
    </source>
</evidence>
<feature type="compositionally biased region" description="Polar residues" evidence="1">
    <location>
        <begin position="245"/>
        <end position="254"/>
    </location>
</feature>
<feature type="compositionally biased region" description="Basic and acidic residues" evidence="1">
    <location>
        <begin position="294"/>
        <end position="307"/>
    </location>
</feature>
<evidence type="ECO:0000313" key="2">
    <source>
        <dbReference type="EMBL" id="AUV78849.1"/>
    </source>
</evidence>
<dbReference type="AlphaFoldDB" id="A0AAN1JXT3"/>
<feature type="compositionally biased region" description="Basic and acidic residues" evidence="1">
    <location>
        <begin position="163"/>
        <end position="197"/>
    </location>
</feature>
<organism evidence="2 3">
    <name type="scientific">Helicobacter pylori</name>
    <name type="common">Campylobacter pylori</name>
    <dbReference type="NCBI Taxonomy" id="210"/>
    <lineage>
        <taxon>Bacteria</taxon>
        <taxon>Pseudomonadati</taxon>
        <taxon>Campylobacterota</taxon>
        <taxon>Epsilonproteobacteria</taxon>
        <taxon>Campylobacterales</taxon>
        <taxon>Helicobacteraceae</taxon>
        <taxon>Helicobacter</taxon>
    </lineage>
</organism>
<dbReference type="EMBL" id="CP026324">
    <property type="protein sequence ID" value="AUV78849.1"/>
    <property type="molecule type" value="Genomic_DNA"/>
</dbReference>
<evidence type="ECO:0008006" key="4">
    <source>
        <dbReference type="Google" id="ProtNLM"/>
    </source>
</evidence>
<feature type="compositionally biased region" description="Basic and acidic residues" evidence="1">
    <location>
        <begin position="104"/>
        <end position="118"/>
    </location>
</feature>
<gene>
    <name evidence="2" type="ORF">C2842_00635</name>
</gene>
<dbReference type="Proteomes" id="UP000236568">
    <property type="component" value="Chromosome"/>
</dbReference>
<name>A0AAN1JXT3_HELPX</name>
<proteinExistence type="predicted"/>
<feature type="compositionally biased region" description="Polar residues" evidence="1">
    <location>
        <begin position="284"/>
        <end position="293"/>
    </location>
</feature>